<feature type="compositionally biased region" description="Basic and acidic residues" evidence="1">
    <location>
        <begin position="63"/>
        <end position="80"/>
    </location>
</feature>
<evidence type="ECO:0000313" key="3">
    <source>
        <dbReference type="EMBL" id="CAE2316930.1"/>
    </source>
</evidence>
<feature type="region of interest" description="Disordered" evidence="1">
    <location>
        <begin position="111"/>
        <end position="169"/>
    </location>
</feature>
<dbReference type="SUPFAM" id="SSF47473">
    <property type="entry name" value="EF-hand"/>
    <property type="match status" value="1"/>
</dbReference>
<accession>A0A6U6BMZ1</accession>
<dbReference type="AlphaFoldDB" id="A0A6U6BMZ1"/>
<feature type="region of interest" description="Disordered" evidence="1">
    <location>
        <begin position="61"/>
        <end position="96"/>
    </location>
</feature>
<dbReference type="GO" id="GO:0005509">
    <property type="term" value="F:calcium ion binding"/>
    <property type="evidence" value="ECO:0007669"/>
    <property type="project" value="InterPro"/>
</dbReference>
<dbReference type="PROSITE" id="PS50222">
    <property type="entry name" value="EF_HAND_2"/>
    <property type="match status" value="1"/>
</dbReference>
<protein>
    <recommendedName>
        <fullName evidence="2">EF-hand domain-containing protein</fullName>
    </recommendedName>
</protein>
<proteinExistence type="predicted"/>
<evidence type="ECO:0000313" key="4">
    <source>
        <dbReference type="EMBL" id="CAE2316934.1"/>
    </source>
</evidence>
<evidence type="ECO:0000256" key="1">
    <source>
        <dbReference type="SAM" id="MobiDB-lite"/>
    </source>
</evidence>
<evidence type="ECO:0000259" key="2">
    <source>
        <dbReference type="PROSITE" id="PS50222"/>
    </source>
</evidence>
<dbReference type="InterPro" id="IPR002048">
    <property type="entry name" value="EF_hand_dom"/>
</dbReference>
<feature type="domain" description="EF-hand" evidence="2">
    <location>
        <begin position="564"/>
        <end position="599"/>
    </location>
</feature>
<organism evidence="4">
    <name type="scientific">Guillardia theta</name>
    <name type="common">Cryptophyte</name>
    <name type="synonym">Cryptomonas phi</name>
    <dbReference type="NCBI Taxonomy" id="55529"/>
    <lineage>
        <taxon>Eukaryota</taxon>
        <taxon>Cryptophyceae</taxon>
        <taxon>Pyrenomonadales</taxon>
        <taxon>Geminigeraceae</taxon>
        <taxon>Guillardia</taxon>
    </lineage>
</organism>
<feature type="region of interest" description="Disordered" evidence="1">
    <location>
        <begin position="638"/>
        <end position="659"/>
    </location>
</feature>
<feature type="compositionally biased region" description="Basic and acidic residues" evidence="1">
    <location>
        <begin position="511"/>
        <end position="520"/>
    </location>
</feature>
<feature type="region of interest" description="Disordered" evidence="1">
    <location>
        <begin position="508"/>
        <end position="536"/>
    </location>
</feature>
<dbReference type="EMBL" id="HBKN01031861">
    <property type="protein sequence ID" value="CAE2316930.1"/>
    <property type="molecule type" value="Transcribed_RNA"/>
</dbReference>
<feature type="compositionally biased region" description="Polar residues" evidence="1">
    <location>
        <begin position="124"/>
        <end position="145"/>
    </location>
</feature>
<gene>
    <name evidence="3" type="ORF">GTHE00462_LOCUS24790</name>
    <name evidence="4" type="ORF">GTHE00462_LOCUS24792</name>
</gene>
<feature type="region of interest" description="Disordered" evidence="1">
    <location>
        <begin position="234"/>
        <end position="269"/>
    </location>
</feature>
<feature type="compositionally biased region" description="Polar residues" evidence="1">
    <location>
        <begin position="152"/>
        <end position="164"/>
    </location>
</feature>
<name>A0A6U6BMZ1_GUITH</name>
<sequence length="659" mass="74161">MVAIIELQIDLTVLDVDEEFYAEEVQEDQWLGKETSPLAWGAEDLQSYILDNYGKWTTASKVEGGREQGKGDKASSRPEHVSALPLRKLPASCRSQSEPLASIRKDYLTHVSGHRPQLSRPKTARSQPPLSARTPSQSSAMSQTMRRPLTARTLTHQTVASSSSKPRKVNKKLECGHLLPNCWSPLPGVKEERDMLGILRQAESMTGMKVPTGKQALLKNPELLQAYSTSRKQLQLAPADQLSSDSSDSETESEAASKPSEPVDNSSGQIREKATEKLLGIHVLKADLVCNETRVQYSKQYFQRYPKLLAEENLDKRVGVVVGWDSNAQTTIVKWEDGTIEYCCTGFSKLFFLKLAEEKEEEEQSEVDTSEKIAHLLRLPRWQIAERGSDKGIARLVKDGLRAQKVRGIQDELQRMRRVQKLVLKENPRSEKSSKFRSRLLSTQQDFLRTLDDQSAMGSWIVVSANGSEVEIPPSSLTPTMMAAFSRSKVSLLDEVRNVVQRDTVLANRRQKAEEQGEQLKKKRGRRHPLAGESDPMDVNQMIKYNTSKFKIPLKSLMKSRVEDLEVVFHSVFQFFDFTRSGAISLIDFERAMTMIGVPGLKNNSHVWMKKKVDPKQREIDYETFKSMTVKLIEAARDGKPMAKTPSDAAASPAWTARS</sequence>
<dbReference type="InterPro" id="IPR011992">
    <property type="entry name" value="EF-hand-dom_pair"/>
</dbReference>
<reference evidence="4" key="1">
    <citation type="submission" date="2021-01" db="EMBL/GenBank/DDBJ databases">
        <authorList>
            <person name="Corre E."/>
            <person name="Pelletier E."/>
            <person name="Niang G."/>
            <person name="Scheremetjew M."/>
            <person name="Finn R."/>
            <person name="Kale V."/>
            <person name="Holt S."/>
            <person name="Cochrane G."/>
            <person name="Meng A."/>
            <person name="Brown T."/>
            <person name="Cohen L."/>
        </authorList>
    </citation>
    <scope>NUCLEOTIDE SEQUENCE</scope>
    <source>
        <strain evidence="4">CCMP 2712</strain>
    </source>
</reference>
<dbReference type="EMBL" id="HBKN01031863">
    <property type="protein sequence ID" value="CAE2316934.1"/>
    <property type="molecule type" value="Transcribed_RNA"/>
</dbReference>
<dbReference type="Gene3D" id="1.10.238.10">
    <property type="entry name" value="EF-hand"/>
    <property type="match status" value="1"/>
</dbReference>